<reference evidence="3" key="1">
    <citation type="submission" date="2021-01" db="EMBL/GenBank/DDBJ databases">
        <authorList>
            <person name="Corre E."/>
            <person name="Pelletier E."/>
            <person name="Niang G."/>
            <person name="Scheremetjew M."/>
            <person name="Finn R."/>
            <person name="Kale V."/>
            <person name="Holt S."/>
            <person name="Cochrane G."/>
            <person name="Meng A."/>
            <person name="Brown T."/>
            <person name="Cohen L."/>
        </authorList>
    </citation>
    <scope>NUCLEOTIDE SEQUENCE</scope>
    <source>
        <strain evidence="3">GSO104</strain>
    </source>
</reference>
<dbReference type="AlphaFoldDB" id="A0A6V2ABW7"/>
<evidence type="ECO:0000259" key="1">
    <source>
        <dbReference type="PROSITE" id="PS50032"/>
    </source>
</evidence>
<sequence length="468" mass="51961">MAPPTSPTTMSKDERMNDEGVAGAVFRSVLLQPGQQQRDPMARHNSLNLPTYFPNENAMGYKNIPCPSSAKTRSSNATTKTAKCVDETATSWVIMGDIHSLPNAATIFPLEKTRVTLTGISPNEVAKRICDSLRDLSIQIILTKKNKLLAESIDIRFYIKLYRVENTKLDGASGDYQIMVELQKRRGDSLSFKNVARTILKAAKNGNNVASCKNNGTPRLPPLFYDENKETVVEAKHDFFTDLEKKGNLSFTDTTFSSCDIKYNADLLMGERMDGCLLGMQDLALLTNADSTNHATALFVARLILQNDNGGDKRDWPFGLDEFIQKFITFDNLYNENGNDWDGDNDNTESWYHRKIRYYALTVLSNSLNIVADGSSEEEGCCITTDVGMALIPVLIRELNDAKKRPHDAHQAMRCINVLLGISPPEVLTKAMELGFPSSIQSSLDVGRCCHSLLAKESEVAMTMECAL</sequence>
<protein>
    <recommendedName>
        <fullName evidence="1">KA1 domain-containing protein</fullName>
    </recommendedName>
</protein>
<accession>A0A6V2ABW7</accession>
<proteinExistence type="predicted"/>
<dbReference type="PROSITE" id="PS50032">
    <property type="entry name" value="KA1"/>
    <property type="match status" value="1"/>
</dbReference>
<dbReference type="EMBL" id="HBNS01001250">
    <property type="protein sequence ID" value="CAE4579805.1"/>
    <property type="molecule type" value="Transcribed_RNA"/>
</dbReference>
<gene>
    <name evidence="2" type="ORF">DBRI00130_LOCUS994</name>
    <name evidence="3" type="ORF">DBRI00130_LOCUS995</name>
</gene>
<organism evidence="3">
    <name type="scientific">Ditylum brightwellii</name>
    <dbReference type="NCBI Taxonomy" id="49249"/>
    <lineage>
        <taxon>Eukaryota</taxon>
        <taxon>Sar</taxon>
        <taxon>Stramenopiles</taxon>
        <taxon>Ochrophyta</taxon>
        <taxon>Bacillariophyta</taxon>
        <taxon>Mediophyceae</taxon>
        <taxon>Lithodesmiophycidae</taxon>
        <taxon>Lithodesmiales</taxon>
        <taxon>Lithodesmiaceae</taxon>
        <taxon>Ditylum</taxon>
    </lineage>
</organism>
<dbReference type="EMBL" id="HBNS01001251">
    <property type="protein sequence ID" value="CAE4579808.1"/>
    <property type="molecule type" value="Transcribed_RNA"/>
</dbReference>
<feature type="domain" description="KA1" evidence="1">
    <location>
        <begin position="148"/>
        <end position="205"/>
    </location>
</feature>
<name>A0A6V2ABW7_9STRA</name>
<evidence type="ECO:0000313" key="2">
    <source>
        <dbReference type="EMBL" id="CAE4579805.1"/>
    </source>
</evidence>
<evidence type="ECO:0000313" key="3">
    <source>
        <dbReference type="EMBL" id="CAE4579808.1"/>
    </source>
</evidence>
<dbReference type="InterPro" id="IPR001772">
    <property type="entry name" value="KA1_dom"/>
</dbReference>